<dbReference type="RefSeq" id="WP_163948340.1">
    <property type="nucleotide sequence ID" value="NZ_JAAIKC010000005.1"/>
</dbReference>
<gene>
    <name evidence="1" type="ORF">GK047_15530</name>
</gene>
<evidence type="ECO:0000313" key="1">
    <source>
        <dbReference type="EMBL" id="NEW07415.1"/>
    </source>
</evidence>
<organism evidence="1">
    <name type="scientific">Paenibacillus sp. SYP-B3998</name>
    <dbReference type="NCBI Taxonomy" id="2678564"/>
    <lineage>
        <taxon>Bacteria</taxon>
        <taxon>Bacillati</taxon>
        <taxon>Bacillota</taxon>
        <taxon>Bacilli</taxon>
        <taxon>Bacillales</taxon>
        <taxon>Paenibacillaceae</taxon>
        <taxon>Paenibacillus</taxon>
    </lineage>
</organism>
<comment type="caution">
    <text evidence="1">The sequence shown here is derived from an EMBL/GenBank/DDBJ whole genome shotgun (WGS) entry which is preliminary data.</text>
</comment>
<dbReference type="AlphaFoldDB" id="A0A6G3ZZ74"/>
<protein>
    <submittedName>
        <fullName evidence="1">Uncharacterized protein</fullName>
    </submittedName>
</protein>
<proteinExistence type="predicted"/>
<dbReference type="EMBL" id="JAAIKC010000005">
    <property type="protein sequence ID" value="NEW07415.1"/>
    <property type="molecule type" value="Genomic_DNA"/>
</dbReference>
<name>A0A6G3ZZ74_9BACL</name>
<accession>A0A6G3ZZ74</accession>
<sequence length="55" mass="6216">MSRQVPDSSKLYASDAYDRWLSEQLPRGNCNYLHGKLGACPSRLDAYSRQRLGIA</sequence>
<reference evidence="1" key="1">
    <citation type="submission" date="2020-02" db="EMBL/GenBank/DDBJ databases">
        <authorList>
            <person name="Shen X.-R."/>
            <person name="Zhang Y.-X."/>
        </authorList>
    </citation>
    <scope>NUCLEOTIDE SEQUENCE</scope>
    <source>
        <strain evidence="1">SYP-B3998</strain>
    </source>
</reference>